<evidence type="ECO:0000256" key="1">
    <source>
        <dbReference type="ARBA" id="ARBA00001954"/>
    </source>
</evidence>
<dbReference type="PANTHER" id="PTHR13096">
    <property type="entry name" value="MINA53 MYC INDUCED NUCLEAR ANTIGEN"/>
    <property type="match status" value="1"/>
</dbReference>
<name>A0A345I0W7_9ACTN</name>
<dbReference type="Gene3D" id="2.60.120.650">
    <property type="entry name" value="Cupin"/>
    <property type="match status" value="1"/>
</dbReference>
<comment type="cofactor">
    <cofactor evidence="1">
        <name>Fe(2+)</name>
        <dbReference type="ChEBI" id="CHEBI:29033"/>
    </cofactor>
</comment>
<dbReference type="GO" id="GO:0046872">
    <property type="term" value="F:metal ion binding"/>
    <property type="evidence" value="ECO:0007669"/>
    <property type="project" value="UniProtKB-KW"/>
</dbReference>
<dbReference type="GO" id="GO:0051864">
    <property type="term" value="F:histone H3K36 demethylase activity"/>
    <property type="evidence" value="ECO:0007669"/>
    <property type="project" value="TreeGrafter"/>
</dbReference>
<gene>
    <name evidence="5" type="ORF">DVK44_14415</name>
</gene>
<dbReference type="SUPFAM" id="SSF51197">
    <property type="entry name" value="Clavaminate synthase-like"/>
    <property type="match status" value="1"/>
</dbReference>
<keyword evidence="3" id="KW-0408">Iron</keyword>
<feature type="domain" description="JmjC" evidence="4">
    <location>
        <begin position="66"/>
        <end position="220"/>
    </location>
</feature>
<evidence type="ECO:0000313" key="6">
    <source>
        <dbReference type="Proteomes" id="UP000253868"/>
    </source>
</evidence>
<dbReference type="PROSITE" id="PS51184">
    <property type="entry name" value="JMJC"/>
    <property type="match status" value="1"/>
</dbReference>
<dbReference type="OrthoDB" id="9764016at2"/>
<dbReference type="GO" id="GO:0032453">
    <property type="term" value="F:histone H3K4 demethylase activity"/>
    <property type="evidence" value="ECO:0007669"/>
    <property type="project" value="TreeGrafter"/>
</dbReference>
<dbReference type="PANTHER" id="PTHR13096:SF9">
    <property type="entry name" value="BIFUNCTIONAL LYSINE-SPECIFIC DEMETHYLASE AND HISTIDYL-HYDROXYLASE"/>
    <property type="match status" value="1"/>
</dbReference>
<organism evidence="5 6">
    <name type="scientific">Streptomyces paludis</name>
    <dbReference type="NCBI Taxonomy" id="2282738"/>
    <lineage>
        <taxon>Bacteria</taxon>
        <taxon>Bacillati</taxon>
        <taxon>Actinomycetota</taxon>
        <taxon>Actinomycetes</taxon>
        <taxon>Kitasatosporales</taxon>
        <taxon>Streptomycetaceae</taxon>
        <taxon>Streptomyces</taxon>
    </lineage>
</organism>
<evidence type="ECO:0000313" key="5">
    <source>
        <dbReference type="EMBL" id="AXG82591.1"/>
    </source>
</evidence>
<dbReference type="InterPro" id="IPR039994">
    <property type="entry name" value="NO66-like"/>
</dbReference>
<keyword evidence="2" id="KW-0479">Metal-binding</keyword>
<accession>A0A345I0W7</accession>
<proteinExistence type="predicted"/>
<protein>
    <submittedName>
        <fullName evidence="5">Cupin</fullName>
    </submittedName>
</protein>
<dbReference type="Proteomes" id="UP000253868">
    <property type="component" value="Chromosome"/>
</dbReference>
<dbReference type="InterPro" id="IPR003347">
    <property type="entry name" value="JmjC_dom"/>
</dbReference>
<reference evidence="6" key="1">
    <citation type="submission" date="2018-07" db="EMBL/GenBank/DDBJ databases">
        <authorList>
            <person name="Zhao J."/>
        </authorList>
    </citation>
    <scope>NUCLEOTIDE SEQUENCE [LARGE SCALE GENOMIC DNA]</scope>
    <source>
        <strain evidence="6">GSSD-12</strain>
    </source>
</reference>
<evidence type="ECO:0000256" key="2">
    <source>
        <dbReference type="ARBA" id="ARBA00022723"/>
    </source>
</evidence>
<dbReference type="AlphaFoldDB" id="A0A345I0W7"/>
<evidence type="ECO:0000256" key="3">
    <source>
        <dbReference type="ARBA" id="ARBA00023004"/>
    </source>
</evidence>
<sequence>MYERGATELDSTITSVVLDDYIDSGCVPAGEIAVVKAPGPSLSREAFMTYGRTDPAKLRKLYAGGHTIRLGNMQRVIPFLAGVSRDIQRETGYSNYIHAFMTPPGNQGLRHHWDQQMAVIAQISGVKRWQLWRPAVEAPMREYNESWRVWREDFIPGWDAAGPEVEVDLRPGQSLLLPRGWVHNPYVADPGTPSVHLTFAIRERTPLWLAEKLIAGAIEEPAFRRVVPPGDIGGAVLAERVRETRDALVRYLAGLDTDGVAVAVRRAAMTELEYST</sequence>
<dbReference type="KEGG" id="spad:DVK44_14415"/>
<evidence type="ECO:0000259" key="4">
    <source>
        <dbReference type="PROSITE" id="PS51184"/>
    </source>
</evidence>
<dbReference type="Pfam" id="PF08007">
    <property type="entry name" value="JmjC_2"/>
    <property type="match status" value="1"/>
</dbReference>
<keyword evidence="6" id="KW-1185">Reference proteome</keyword>
<dbReference type="EMBL" id="CP031194">
    <property type="protein sequence ID" value="AXG82591.1"/>
    <property type="molecule type" value="Genomic_DNA"/>
</dbReference>